<feature type="domain" description="Glycosyl hydrolase family 13 catalytic" evidence="8">
    <location>
        <begin position="202"/>
        <end position="564"/>
    </location>
</feature>
<comment type="similarity">
    <text evidence="2">Belongs to the glycosyl hydrolase 13 family. GlgB subfamily.</text>
</comment>
<keyword evidence="5" id="KW-0808">Transferase</keyword>
<gene>
    <name evidence="9" type="ORF">M0811_11774</name>
</gene>
<dbReference type="Gene3D" id="2.60.40.1180">
    <property type="entry name" value="Golgi alpha-mannosidase II"/>
    <property type="match status" value="1"/>
</dbReference>
<organism evidence="9 10">
    <name type="scientific">Anaeramoeba ignava</name>
    <name type="common">Anaerobic marine amoeba</name>
    <dbReference type="NCBI Taxonomy" id="1746090"/>
    <lineage>
        <taxon>Eukaryota</taxon>
        <taxon>Metamonada</taxon>
        <taxon>Anaeramoebidae</taxon>
        <taxon>Anaeramoeba</taxon>
    </lineage>
</organism>
<dbReference type="InterPro" id="IPR013780">
    <property type="entry name" value="Glyco_hydro_b"/>
</dbReference>
<accession>A0A9Q0LBE7</accession>
<reference evidence="9" key="1">
    <citation type="submission" date="2022-10" db="EMBL/GenBank/DDBJ databases">
        <title>Novel sulphate-reducing endosymbionts in the free-living metamonad Anaeramoeba.</title>
        <authorList>
            <person name="Jerlstrom-Hultqvist J."/>
            <person name="Cepicka I."/>
            <person name="Gallot-Lavallee L."/>
            <person name="Salas-Leiva D."/>
            <person name="Curtis B.A."/>
            <person name="Zahonova K."/>
            <person name="Pipaliya S."/>
            <person name="Dacks J."/>
            <person name="Roger A.J."/>
        </authorList>
    </citation>
    <scope>NUCLEOTIDE SEQUENCE</scope>
    <source>
        <strain evidence="9">BMAN</strain>
    </source>
</reference>
<dbReference type="PANTHER" id="PTHR43651">
    <property type="entry name" value="1,4-ALPHA-GLUCAN-BRANCHING ENZYME"/>
    <property type="match status" value="1"/>
</dbReference>
<proteinExistence type="inferred from homology"/>
<evidence type="ECO:0000256" key="1">
    <source>
        <dbReference type="ARBA" id="ARBA00000826"/>
    </source>
</evidence>
<dbReference type="InterPro" id="IPR037439">
    <property type="entry name" value="Branching_enzy"/>
</dbReference>
<evidence type="ECO:0000256" key="4">
    <source>
        <dbReference type="ARBA" id="ARBA00022676"/>
    </source>
</evidence>
<dbReference type="OrthoDB" id="196493at2759"/>
<dbReference type="SUPFAM" id="SSF51445">
    <property type="entry name" value="(Trans)glycosidases"/>
    <property type="match status" value="1"/>
</dbReference>
<dbReference type="InterPro" id="IPR004193">
    <property type="entry name" value="Glyco_hydro_13_N"/>
</dbReference>
<dbReference type="GO" id="GO:0005978">
    <property type="term" value="P:glycogen biosynthetic process"/>
    <property type="evidence" value="ECO:0007669"/>
    <property type="project" value="InterPro"/>
</dbReference>
<name>A0A9Q0LBE7_ANAIG</name>
<sequence>MQKKAEETIKKLIEKDPLLKPYEEHLIQRNLKYEETKQKIISQEISLIKFASAYRYFGFQRITNGIIFREWAPNATEMSLVGEFNGWDPTKHICIKDEYGVFSVIVEDQGEPKQPQIRDDSKIKIRMKTKSGEELYRIPVWSRRTTQDLGNPLFEGKFVNENKYKFVSRSPRKAVLEGGLRIYEAHVGMSSKEPKVSSYNEFRKDILPYIAQLGYNCVQLMAIMEHPYYASFGYQITHPFAPSSRFGSIEDLKLLIDEAHARKLLVILDIVHSHVSMNVEDGINKFDGTDYQYFHSGKKGIHPIWDSRLFNYAKYEVLRLLLSNARYWVEEFNFDGLRFDGVTSMMYSHHGINHEFNSYDDYFDTKFQSNADLDGIVYLMLVNDLVHSLDPSLITIAEDVSGYPGLCLKLDQGGIGFDYRFAMNIPDLWKNLLKSKKDENWNIGDIVGSLLNRRTGEKVIAYAECHDQALVGDKTISFWLMDKYMYKGMSILDPISPQVSRGISLHKIIRLITFSLGGDAYLNFMGNEFGHPEWIDFPREQNSNSFHFCRRRWDLAQDPLLRYHHLLNFDTAMLRLDAEYHLFSNPFVKIISVHEDKKLLFFERSDSFIFLFNFHPSESYTDYRLGSSWQGKFVDILNTDLISFGGFDRLKNGSEYFTENKSWNERPYSLKVYLPSRVAIVLKLIA</sequence>
<dbReference type="Proteomes" id="UP001149090">
    <property type="component" value="Unassembled WGS sequence"/>
</dbReference>
<feature type="active site" description="Nucleophile" evidence="7">
    <location>
        <position position="340"/>
    </location>
</feature>
<comment type="pathway">
    <text evidence="6">Glycan biosynthesis.</text>
</comment>
<evidence type="ECO:0000313" key="10">
    <source>
        <dbReference type="Proteomes" id="UP001149090"/>
    </source>
</evidence>
<dbReference type="GO" id="GO:0043169">
    <property type="term" value="F:cation binding"/>
    <property type="evidence" value="ECO:0007669"/>
    <property type="project" value="InterPro"/>
</dbReference>
<dbReference type="InterPro" id="IPR014756">
    <property type="entry name" value="Ig_E-set"/>
</dbReference>
<dbReference type="FunFam" id="3.20.20.80:FF:000001">
    <property type="entry name" value="1,4-alpha-glucan branching enzyme"/>
    <property type="match status" value="1"/>
</dbReference>
<dbReference type="CDD" id="cd11321">
    <property type="entry name" value="AmyAc_bac_euk_BE"/>
    <property type="match status" value="1"/>
</dbReference>
<keyword evidence="4" id="KW-0328">Glycosyltransferase</keyword>
<evidence type="ECO:0000313" key="9">
    <source>
        <dbReference type="EMBL" id="KAJ5069289.1"/>
    </source>
</evidence>
<comment type="caution">
    <text evidence="9">The sequence shown here is derived from an EMBL/GenBank/DDBJ whole genome shotgun (WGS) entry which is preliminary data.</text>
</comment>
<dbReference type="OMA" id="YEMHLGS"/>
<dbReference type="InterPro" id="IPR006048">
    <property type="entry name" value="A-amylase/branching_C"/>
</dbReference>
<dbReference type="PANTHER" id="PTHR43651:SF3">
    <property type="entry name" value="1,4-ALPHA-GLUCAN-BRANCHING ENZYME"/>
    <property type="match status" value="1"/>
</dbReference>
<dbReference type="EMBL" id="JAPDFW010000106">
    <property type="protein sequence ID" value="KAJ5069289.1"/>
    <property type="molecule type" value="Genomic_DNA"/>
</dbReference>
<dbReference type="Pfam" id="PF00128">
    <property type="entry name" value="Alpha-amylase"/>
    <property type="match status" value="1"/>
</dbReference>
<dbReference type="Gene3D" id="3.20.20.80">
    <property type="entry name" value="Glycosidases"/>
    <property type="match status" value="1"/>
</dbReference>
<dbReference type="EC" id="2.4.1.18" evidence="3"/>
<evidence type="ECO:0000256" key="7">
    <source>
        <dbReference type="PIRSR" id="PIRSR000463-1"/>
    </source>
</evidence>
<dbReference type="GO" id="GO:0005737">
    <property type="term" value="C:cytoplasm"/>
    <property type="evidence" value="ECO:0007669"/>
    <property type="project" value="TreeGrafter"/>
</dbReference>
<dbReference type="CDD" id="cd02854">
    <property type="entry name" value="E_set_GBE_euk_N"/>
    <property type="match status" value="1"/>
</dbReference>
<dbReference type="Pfam" id="PF02806">
    <property type="entry name" value="Alpha-amylase_C"/>
    <property type="match status" value="1"/>
</dbReference>
<dbReference type="Pfam" id="PF02922">
    <property type="entry name" value="CBM_48"/>
    <property type="match status" value="1"/>
</dbReference>
<dbReference type="SUPFAM" id="SSF81296">
    <property type="entry name" value="E set domains"/>
    <property type="match status" value="1"/>
</dbReference>
<dbReference type="InterPro" id="IPR006047">
    <property type="entry name" value="GH13_cat_dom"/>
</dbReference>
<dbReference type="InterPro" id="IPR013783">
    <property type="entry name" value="Ig-like_fold"/>
</dbReference>
<keyword evidence="10" id="KW-1185">Reference proteome</keyword>
<dbReference type="AlphaFoldDB" id="A0A9Q0LBE7"/>
<dbReference type="Gene3D" id="2.60.40.10">
    <property type="entry name" value="Immunoglobulins"/>
    <property type="match status" value="1"/>
</dbReference>
<evidence type="ECO:0000256" key="5">
    <source>
        <dbReference type="ARBA" id="ARBA00022679"/>
    </source>
</evidence>
<dbReference type="InterPro" id="IPR017853">
    <property type="entry name" value="GH"/>
</dbReference>
<evidence type="ECO:0000256" key="6">
    <source>
        <dbReference type="ARBA" id="ARBA00060592"/>
    </source>
</evidence>
<protein>
    <recommendedName>
        <fullName evidence="3">1,4-alpha-glucan branching enzyme</fullName>
        <ecNumber evidence="3">2.4.1.18</ecNumber>
    </recommendedName>
</protein>
<evidence type="ECO:0000256" key="3">
    <source>
        <dbReference type="ARBA" id="ARBA00012541"/>
    </source>
</evidence>
<dbReference type="GO" id="GO:0004553">
    <property type="term" value="F:hydrolase activity, hydrolyzing O-glycosyl compounds"/>
    <property type="evidence" value="ECO:0007669"/>
    <property type="project" value="InterPro"/>
</dbReference>
<dbReference type="PIRSF" id="PIRSF000463">
    <property type="entry name" value="GlgB"/>
    <property type="match status" value="1"/>
</dbReference>
<dbReference type="GO" id="GO:0003844">
    <property type="term" value="F:1,4-alpha-glucan branching enzyme activity"/>
    <property type="evidence" value="ECO:0007669"/>
    <property type="project" value="UniProtKB-EC"/>
</dbReference>
<dbReference type="SMART" id="SM00642">
    <property type="entry name" value="Aamy"/>
    <property type="match status" value="1"/>
</dbReference>
<comment type="catalytic activity">
    <reaction evidence="1">
        <text>Transfers a segment of a (1-&gt;4)-alpha-D-glucan chain to a primary hydroxy group in a similar glucan chain.</text>
        <dbReference type="EC" id="2.4.1.18"/>
    </reaction>
</comment>
<evidence type="ECO:0000256" key="2">
    <source>
        <dbReference type="ARBA" id="ARBA00009000"/>
    </source>
</evidence>
<dbReference type="SUPFAM" id="SSF51011">
    <property type="entry name" value="Glycosyl hydrolase domain"/>
    <property type="match status" value="1"/>
</dbReference>
<feature type="active site" description="Proton donor" evidence="7">
    <location>
        <position position="398"/>
    </location>
</feature>
<evidence type="ECO:0000259" key="8">
    <source>
        <dbReference type="SMART" id="SM00642"/>
    </source>
</evidence>